<dbReference type="PROSITE" id="PS00332">
    <property type="entry name" value="SOD_CU_ZN_2"/>
    <property type="match status" value="1"/>
</dbReference>
<dbReference type="Pfam" id="PF01392">
    <property type="entry name" value="Fz"/>
    <property type="match status" value="1"/>
</dbReference>
<dbReference type="InterPro" id="IPR003599">
    <property type="entry name" value="Ig_sub"/>
</dbReference>
<gene>
    <name evidence="6" type="ORF">FSP39_016144</name>
</gene>
<evidence type="ECO:0000259" key="4">
    <source>
        <dbReference type="PROSITE" id="PS50038"/>
    </source>
</evidence>
<dbReference type="SUPFAM" id="SSF63501">
    <property type="entry name" value="Frizzled cysteine-rich domain"/>
    <property type="match status" value="1"/>
</dbReference>
<dbReference type="InterPro" id="IPR003598">
    <property type="entry name" value="Ig_sub2"/>
</dbReference>
<dbReference type="PANTHER" id="PTHR10003">
    <property type="entry name" value="SUPEROXIDE DISMUTASE CU-ZN -RELATED"/>
    <property type="match status" value="1"/>
</dbReference>
<dbReference type="InterPro" id="IPR007110">
    <property type="entry name" value="Ig-like_dom"/>
</dbReference>
<sequence length="491" mass="53884">MWRATGILLLAPIFVSLSVAQKCNMVTDRNCKPYTNYSVVPDTSGSRTNAMFSLLNNVNCGEEMRSFLCTAMYPSCDFPPKMPCRSVCLKQKTICGPRLKALGIEWPFNCTMFQDSNDNNVCMLADGPGSTQPPLPTPVQTMDILEGKKLRLTCRKAAGKSVKWFYNDKQLQKTKRIKIKKNILKINKIQTSDAGLYECKDSNGQVVDFTYQVIVAAKTNAPGMVSSNGQQGSRDAISSNLTALWGYVKKMEQDFGEGGVHLYMNGAKARRKGNTIDINLNVKSADCDESMGDDDEERYATCLVTPNMPMAKIFKASHRVVGQIRLAQKVLYPNKHLSTFKLYKKINQIKGRKAPVEMDIHLSGFDVSGPSPQHEHGFHIHEYGGMENGCQTLGGHFNPEKVNHGAPDAKERHHGDLGNIHCDNFGNSAEEITDHKITMFGRNSIIGRSFTIHEGSDDMGLGGTKASLSGGNAGTRIACCTIALSAKPSGP</sequence>
<dbReference type="InterPro" id="IPR036179">
    <property type="entry name" value="Ig-like_dom_sf"/>
</dbReference>
<evidence type="ECO:0000313" key="6">
    <source>
        <dbReference type="EMBL" id="KAK3103058.1"/>
    </source>
</evidence>
<protein>
    <recommendedName>
        <fullName evidence="8">Superoxide dismutase</fullName>
    </recommendedName>
</protein>
<dbReference type="InterPro" id="IPR001424">
    <property type="entry name" value="SOD_Cu_Zn_dom"/>
</dbReference>
<dbReference type="SMART" id="SM00409">
    <property type="entry name" value="IG"/>
    <property type="match status" value="1"/>
</dbReference>
<dbReference type="InterPro" id="IPR020067">
    <property type="entry name" value="Frizzled_dom"/>
</dbReference>
<feature type="signal peptide" evidence="3">
    <location>
        <begin position="1"/>
        <end position="20"/>
    </location>
</feature>
<feature type="domain" description="FZ" evidence="4">
    <location>
        <begin position="52"/>
        <end position="125"/>
    </location>
</feature>
<name>A0AA88YDX3_PINIB</name>
<organism evidence="6 7">
    <name type="scientific">Pinctada imbricata</name>
    <name type="common">Atlantic pearl-oyster</name>
    <name type="synonym">Pinctada martensii</name>
    <dbReference type="NCBI Taxonomy" id="66713"/>
    <lineage>
        <taxon>Eukaryota</taxon>
        <taxon>Metazoa</taxon>
        <taxon>Spiralia</taxon>
        <taxon>Lophotrochozoa</taxon>
        <taxon>Mollusca</taxon>
        <taxon>Bivalvia</taxon>
        <taxon>Autobranchia</taxon>
        <taxon>Pteriomorphia</taxon>
        <taxon>Pterioida</taxon>
        <taxon>Pterioidea</taxon>
        <taxon>Pteriidae</taxon>
        <taxon>Pinctada</taxon>
    </lineage>
</organism>
<dbReference type="Pfam" id="PF00080">
    <property type="entry name" value="Sod_Cu"/>
    <property type="match status" value="1"/>
</dbReference>
<dbReference type="Gene3D" id="1.10.2000.10">
    <property type="entry name" value="Frizzled cysteine-rich domain"/>
    <property type="match status" value="1"/>
</dbReference>
<dbReference type="SMART" id="SM00063">
    <property type="entry name" value="FRI"/>
    <property type="match status" value="1"/>
</dbReference>
<dbReference type="SUPFAM" id="SSF49329">
    <property type="entry name" value="Cu,Zn superoxide dismutase-like"/>
    <property type="match status" value="1"/>
</dbReference>
<dbReference type="AlphaFoldDB" id="A0AA88YDX3"/>
<comment type="caution">
    <text evidence="2">Lacks conserved residue(s) required for the propagation of feature annotation.</text>
</comment>
<feature type="domain" description="Ig-like" evidence="5">
    <location>
        <begin position="133"/>
        <end position="210"/>
    </location>
</feature>
<dbReference type="InterPro" id="IPR013098">
    <property type="entry name" value="Ig_I-set"/>
</dbReference>
<dbReference type="InterPro" id="IPR036423">
    <property type="entry name" value="SOD-like_Cu/Zn_dom_sf"/>
</dbReference>
<evidence type="ECO:0000256" key="2">
    <source>
        <dbReference type="PROSITE-ProRule" id="PRU00090"/>
    </source>
</evidence>
<accession>A0AA88YDX3</accession>
<dbReference type="Pfam" id="PF07679">
    <property type="entry name" value="I-set"/>
    <property type="match status" value="1"/>
</dbReference>
<comment type="caution">
    <text evidence="6">The sequence shown here is derived from an EMBL/GenBank/DDBJ whole genome shotgun (WGS) entry which is preliminary data.</text>
</comment>
<keyword evidence="3" id="KW-0732">Signal</keyword>
<dbReference type="CDD" id="cd00305">
    <property type="entry name" value="Cu-Zn_Superoxide_Dismutase"/>
    <property type="match status" value="1"/>
</dbReference>
<reference evidence="6" key="1">
    <citation type="submission" date="2019-08" db="EMBL/GenBank/DDBJ databases">
        <title>The improved chromosome-level genome for the pearl oyster Pinctada fucata martensii using PacBio sequencing and Hi-C.</title>
        <authorList>
            <person name="Zheng Z."/>
        </authorList>
    </citation>
    <scope>NUCLEOTIDE SEQUENCE</scope>
    <source>
        <strain evidence="6">ZZ-2019</strain>
        <tissue evidence="6">Adductor muscle</tissue>
    </source>
</reference>
<dbReference type="InterPro" id="IPR024134">
    <property type="entry name" value="SOD_Cu/Zn_/chaperone"/>
</dbReference>
<keyword evidence="7" id="KW-1185">Reference proteome</keyword>
<dbReference type="SMART" id="SM00408">
    <property type="entry name" value="IGc2"/>
    <property type="match status" value="1"/>
</dbReference>
<dbReference type="PRINTS" id="PR00068">
    <property type="entry name" value="CUZNDISMTASE"/>
</dbReference>
<evidence type="ECO:0000259" key="5">
    <source>
        <dbReference type="PROSITE" id="PS50835"/>
    </source>
</evidence>
<dbReference type="InterPro" id="IPR018152">
    <property type="entry name" value="SOD_Cu/Zn_BS"/>
</dbReference>
<dbReference type="SUPFAM" id="SSF48726">
    <property type="entry name" value="Immunoglobulin"/>
    <property type="match status" value="1"/>
</dbReference>
<dbReference type="GO" id="GO:0006801">
    <property type="term" value="P:superoxide metabolic process"/>
    <property type="evidence" value="ECO:0007669"/>
    <property type="project" value="InterPro"/>
</dbReference>
<dbReference type="Proteomes" id="UP001186944">
    <property type="component" value="Unassembled WGS sequence"/>
</dbReference>
<evidence type="ECO:0000256" key="3">
    <source>
        <dbReference type="SAM" id="SignalP"/>
    </source>
</evidence>
<keyword evidence="1" id="KW-1015">Disulfide bond</keyword>
<evidence type="ECO:0000256" key="1">
    <source>
        <dbReference type="ARBA" id="ARBA00023157"/>
    </source>
</evidence>
<dbReference type="PROSITE" id="PS50835">
    <property type="entry name" value="IG_LIKE"/>
    <property type="match status" value="1"/>
</dbReference>
<evidence type="ECO:0000313" key="7">
    <source>
        <dbReference type="Proteomes" id="UP001186944"/>
    </source>
</evidence>
<dbReference type="InterPro" id="IPR013783">
    <property type="entry name" value="Ig-like_fold"/>
</dbReference>
<dbReference type="EMBL" id="VSWD01000005">
    <property type="protein sequence ID" value="KAK3103058.1"/>
    <property type="molecule type" value="Genomic_DNA"/>
</dbReference>
<dbReference type="GO" id="GO:0005507">
    <property type="term" value="F:copper ion binding"/>
    <property type="evidence" value="ECO:0007669"/>
    <property type="project" value="InterPro"/>
</dbReference>
<dbReference type="CDD" id="cd07066">
    <property type="entry name" value="CRD_FZ"/>
    <property type="match status" value="1"/>
</dbReference>
<evidence type="ECO:0008006" key="8">
    <source>
        <dbReference type="Google" id="ProtNLM"/>
    </source>
</evidence>
<dbReference type="InterPro" id="IPR036790">
    <property type="entry name" value="Frizzled_dom_sf"/>
</dbReference>
<dbReference type="PROSITE" id="PS50038">
    <property type="entry name" value="FZ"/>
    <property type="match status" value="1"/>
</dbReference>
<feature type="chain" id="PRO_5041739348" description="Superoxide dismutase" evidence="3">
    <location>
        <begin position="21"/>
        <end position="491"/>
    </location>
</feature>
<proteinExistence type="predicted"/>
<dbReference type="PROSITE" id="PS00087">
    <property type="entry name" value="SOD_CU_ZN_1"/>
    <property type="match status" value="1"/>
</dbReference>
<dbReference type="Gene3D" id="2.60.40.10">
    <property type="entry name" value="Immunoglobulins"/>
    <property type="match status" value="1"/>
</dbReference>
<dbReference type="Gene3D" id="2.60.40.200">
    <property type="entry name" value="Superoxide dismutase, copper/zinc binding domain"/>
    <property type="match status" value="1"/>
</dbReference>